<accession>A0A9P5SNE0</accession>
<dbReference type="EMBL" id="JAAAUY010000363">
    <property type="protein sequence ID" value="KAF9330893.1"/>
    <property type="molecule type" value="Genomic_DNA"/>
</dbReference>
<sequence>LLQVRNVVTCLEIYVIQQRGYQPLGHDLMDSGLHRFLCDAPLLRALKAARVSCVASRLDPFPLDLPDEPQQRRSSAEGAVSLEEPRFWVCHTLETLELGFKQPYTLERLRQLTSRDVRILKKWDSLLQQEQESIQRRKAYLEQGTMFRDEILNYAIYTEGLGGDPRHASDSVHSMSLLGTLRDVKDCMDEIARSKLDGFAPSTPRVVITGC</sequence>
<evidence type="ECO:0000313" key="1">
    <source>
        <dbReference type="EMBL" id="KAF9330893.1"/>
    </source>
</evidence>
<evidence type="ECO:0000313" key="2">
    <source>
        <dbReference type="Proteomes" id="UP000696485"/>
    </source>
</evidence>
<comment type="caution">
    <text evidence="1">The sequence shown here is derived from an EMBL/GenBank/DDBJ whole genome shotgun (WGS) entry which is preliminary data.</text>
</comment>
<name>A0A9P5SNE0_9FUNG</name>
<feature type="non-terminal residue" evidence="1">
    <location>
        <position position="211"/>
    </location>
</feature>
<gene>
    <name evidence="1" type="ORF">BG006_006204</name>
</gene>
<keyword evidence="2" id="KW-1185">Reference proteome</keyword>
<reference evidence="1" key="1">
    <citation type="journal article" date="2020" name="Fungal Divers.">
        <title>Resolving the Mortierellaceae phylogeny through synthesis of multi-gene phylogenetics and phylogenomics.</title>
        <authorList>
            <person name="Vandepol N."/>
            <person name="Liber J."/>
            <person name="Desiro A."/>
            <person name="Na H."/>
            <person name="Kennedy M."/>
            <person name="Barry K."/>
            <person name="Grigoriev I.V."/>
            <person name="Miller A.N."/>
            <person name="O'Donnell K."/>
            <person name="Stajich J.E."/>
            <person name="Bonito G."/>
        </authorList>
    </citation>
    <scope>NUCLEOTIDE SEQUENCE</scope>
    <source>
        <strain evidence="1">NVP1</strain>
    </source>
</reference>
<dbReference type="Proteomes" id="UP000696485">
    <property type="component" value="Unassembled WGS sequence"/>
</dbReference>
<protein>
    <submittedName>
        <fullName evidence="1">Uncharacterized protein</fullName>
    </submittedName>
</protein>
<proteinExistence type="predicted"/>
<organism evidence="1 2">
    <name type="scientific">Podila minutissima</name>
    <dbReference type="NCBI Taxonomy" id="64525"/>
    <lineage>
        <taxon>Eukaryota</taxon>
        <taxon>Fungi</taxon>
        <taxon>Fungi incertae sedis</taxon>
        <taxon>Mucoromycota</taxon>
        <taxon>Mortierellomycotina</taxon>
        <taxon>Mortierellomycetes</taxon>
        <taxon>Mortierellales</taxon>
        <taxon>Mortierellaceae</taxon>
        <taxon>Podila</taxon>
    </lineage>
</organism>
<dbReference type="AlphaFoldDB" id="A0A9P5SNE0"/>